<dbReference type="PATRIC" id="fig|13690.12.peg.2503"/>
<dbReference type="PIRSF" id="PIRSF020979">
    <property type="entry name" value="UCP020979"/>
    <property type="match status" value="1"/>
</dbReference>
<name>A0A0J9D2G9_SPHYA</name>
<evidence type="ECO:0000313" key="3">
    <source>
        <dbReference type="EMBL" id="ATP19909.1"/>
    </source>
</evidence>
<dbReference type="RefSeq" id="WP_048937936.1">
    <property type="nucleotide sequence ID" value="NZ_CP020925.1"/>
</dbReference>
<dbReference type="InterPro" id="IPR048336">
    <property type="entry name" value="StiP-like"/>
</dbReference>
<dbReference type="InterPro" id="IPR028157">
    <property type="entry name" value="PELOTA_dom"/>
</dbReference>
<evidence type="ECO:0000313" key="6">
    <source>
        <dbReference type="Proteomes" id="UP000077262"/>
    </source>
</evidence>
<gene>
    <name evidence="4" type="ORF">AX777_22320</name>
    <name evidence="3" type="ORF">BV87_16910</name>
</gene>
<proteinExistence type="predicted"/>
<feature type="domain" description="Cysteine protease StiP N-terminal" evidence="1">
    <location>
        <begin position="14"/>
        <end position="258"/>
    </location>
</feature>
<feature type="domain" description="PELOTA RNA-binding" evidence="2">
    <location>
        <begin position="288"/>
        <end position="360"/>
    </location>
</feature>
<protein>
    <submittedName>
        <fullName evidence="4">Uncharacterized protein</fullName>
    </submittedName>
</protein>
<evidence type="ECO:0000313" key="4">
    <source>
        <dbReference type="EMBL" id="OAH42023.1"/>
    </source>
</evidence>
<dbReference type="Proteomes" id="UP000037029">
    <property type="component" value="Chromosome"/>
</dbReference>
<reference evidence="3 5" key="2">
    <citation type="submission" date="2017-04" db="EMBL/GenBank/DDBJ databases">
        <title>Characterization, genome and methylation analysis of a phthalic acid esters degrading strain Sphingobium yanoikuyae SHJ.</title>
        <authorList>
            <person name="Feng L."/>
        </authorList>
    </citation>
    <scope>NUCLEOTIDE SEQUENCE [LARGE SCALE GENOMIC DNA]</scope>
    <source>
        <strain evidence="3 5">SHJ</strain>
    </source>
</reference>
<organism evidence="4 6">
    <name type="scientific">Sphingobium yanoikuyae</name>
    <name type="common">Sphingomonas yanoikuyae</name>
    <dbReference type="NCBI Taxonomy" id="13690"/>
    <lineage>
        <taxon>Bacteria</taxon>
        <taxon>Pseudomonadati</taxon>
        <taxon>Pseudomonadota</taxon>
        <taxon>Alphaproteobacteria</taxon>
        <taxon>Sphingomonadales</taxon>
        <taxon>Sphingomonadaceae</taxon>
        <taxon>Sphingobium</taxon>
    </lineage>
</organism>
<evidence type="ECO:0000259" key="2">
    <source>
        <dbReference type="Pfam" id="PF15608"/>
    </source>
</evidence>
<accession>A0A0J9D2G9</accession>
<dbReference type="EMBL" id="LSTR01000046">
    <property type="protein sequence ID" value="OAH42023.1"/>
    <property type="molecule type" value="Genomic_DNA"/>
</dbReference>
<dbReference type="Pfam" id="PF11202">
    <property type="entry name" value="StiP"/>
    <property type="match status" value="1"/>
</dbReference>
<evidence type="ECO:0000259" key="1">
    <source>
        <dbReference type="Pfam" id="PF11202"/>
    </source>
</evidence>
<dbReference type="InterPro" id="IPR011215">
    <property type="entry name" value="StiP_N"/>
</dbReference>
<dbReference type="Proteomes" id="UP000077262">
    <property type="component" value="Unassembled WGS sequence"/>
</dbReference>
<dbReference type="Pfam" id="PF15608">
    <property type="entry name" value="PELOTA_1"/>
    <property type="match status" value="1"/>
</dbReference>
<dbReference type="AlphaFoldDB" id="A0A0J9D2G9"/>
<dbReference type="OrthoDB" id="1663315at2"/>
<sequence length="367" mass="40562">MSTILAEKPALFSGSYDPSDVQILLKPAAIQHVDVEEKERLIQSGTRHYSEMLSPEKVPDERYMTLYADALRRNGGSLRAHIEFLARKIAARPETAKECVVISLARAGTPIGVLLKRALVRIGIDAHHYSISIIRGRGIDLNALRYIKARHGTETSIFLDGWTGKGAIKGELERSLAEESLGFSPYLAVIADPAGCADLAATTEDYVIPSGLLNGIVSGLISRSVLTDDFVGPDDFHACLFQEEHAPFDISRDFITAIENAPMPKAIWNPWSLNEAKAARDGREALLRKFTVEGEISDVNRIKPGIAEATRAILRRVPDRVCVRDLNDPEVQHIRHLAEAVGLVVEEMDLKNYRAVTIIKRLQGEQE</sequence>
<reference evidence="4 6" key="1">
    <citation type="submission" date="2016-02" db="EMBL/GenBank/DDBJ databases">
        <authorList>
            <person name="Wen L."/>
            <person name="He K."/>
            <person name="Yang H."/>
        </authorList>
    </citation>
    <scope>NUCLEOTIDE SEQUENCE [LARGE SCALE GENOMIC DNA]</scope>
    <source>
        <strain evidence="4 6">CD09_2</strain>
    </source>
</reference>
<dbReference type="EMBL" id="CP020925">
    <property type="protein sequence ID" value="ATP19909.1"/>
    <property type="molecule type" value="Genomic_DNA"/>
</dbReference>
<evidence type="ECO:0000313" key="5">
    <source>
        <dbReference type="Proteomes" id="UP000037029"/>
    </source>
</evidence>